<evidence type="ECO:0000256" key="1">
    <source>
        <dbReference type="ARBA" id="ARBA00022670"/>
    </source>
</evidence>
<dbReference type="Gene3D" id="3.40.630.10">
    <property type="entry name" value="Zn peptidases"/>
    <property type="match status" value="1"/>
</dbReference>
<dbReference type="GO" id="GO:0008233">
    <property type="term" value="F:peptidase activity"/>
    <property type="evidence" value="ECO:0007669"/>
    <property type="project" value="UniProtKB-KW"/>
</dbReference>
<keyword evidence="3" id="KW-0378">Hydrolase</keyword>
<dbReference type="EMBL" id="GL983168">
    <property type="protein sequence ID" value="EGR34265.1"/>
    <property type="molecule type" value="Genomic_DNA"/>
</dbReference>
<evidence type="ECO:0000313" key="5">
    <source>
        <dbReference type="EMBL" id="EGR34265.1"/>
    </source>
</evidence>
<dbReference type="PANTHER" id="PTHR43270:SF4">
    <property type="entry name" value="CARNOSINE DIPEPTIDASE 2, ISOFORM A"/>
    <property type="match status" value="1"/>
</dbReference>
<evidence type="ECO:0000256" key="3">
    <source>
        <dbReference type="ARBA" id="ARBA00022801"/>
    </source>
</evidence>
<dbReference type="RefSeq" id="XP_004039569.1">
    <property type="nucleotide sequence ID" value="XM_004039521.1"/>
</dbReference>
<sequence length="473" mass="52688">MNIQKTIEFVEKKWHQEIQPTIEEYIRIPNMSKSFDPEWNTNGLQEKAANLLFEWAKKQDLKNATYELIKDADKSPLIYIEVPGTTDNTETVLMYGHFDKQPPFTGWLEGLEFNKPVVIDDKLYGRGGADDGYSIFGAVTSIKACQEQGLPHSRCVIMIEGDEESGSTHFPLYLEKLRHRLGEISVVFCLDSGALNYEQFWTTSSLRGAVMLTLNVKVLEEGVHSGDASGVVPSSFRILRILLDRIEDSKTGEMHEDLQVNIPVYNYSQAVKVSETMPDSIINKFPFVQGMQPTTKNALNAYINKTWKSQLSITGADYLPQAQSAGNVLRPQTSIKLSIRLPPTKDPEQAKETLVKLLTENPPYGAQVTCTNVVGMGGWKCPKIEGYLEDSIQSASQAFYGKEALSLAEGGSIPLMGLLLGLFPKSQFIITGVLGPNSNAHGPNEFLHIPFTKKLICCMSKILSDIYPKLKKQ</sequence>
<evidence type="ECO:0000256" key="2">
    <source>
        <dbReference type="ARBA" id="ARBA00022723"/>
    </source>
</evidence>
<dbReference type="CDD" id="cd05682">
    <property type="entry name" value="M20_dipept_dapE"/>
    <property type="match status" value="1"/>
</dbReference>
<evidence type="ECO:0000313" key="6">
    <source>
        <dbReference type="Proteomes" id="UP000008983"/>
    </source>
</evidence>
<feature type="domain" description="Peptidase M20 dimerisation" evidence="4">
    <location>
        <begin position="212"/>
        <end position="362"/>
    </location>
</feature>
<keyword evidence="1" id="KW-0645">Protease</keyword>
<dbReference type="InterPro" id="IPR002933">
    <property type="entry name" value="Peptidase_M20"/>
</dbReference>
<dbReference type="eggNOG" id="KOG2276">
    <property type="taxonomic scope" value="Eukaryota"/>
</dbReference>
<dbReference type="STRING" id="857967.G0QKJ0"/>
<dbReference type="Proteomes" id="UP000008983">
    <property type="component" value="Unassembled WGS sequence"/>
</dbReference>
<dbReference type="GO" id="GO:0006508">
    <property type="term" value="P:proteolysis"/>
    <property type="evidence" value="ECO:0007669"/>
    <property type="project" value="UniProtKB-KW"/>
</dbReference>
<dbReference type="SUPFAM" id="SSF53187">
    <property type="entry name" value="Zn-dependent exopeptidases"/>
    <property type="match status" value="1"/>
</dbReference>
<dbReference type="InterPro" id="IPR011650">
    <property type="entry name" value="Peptidase_M20_dimer"/>
</dbReference>
<dbReference type="OMA" id="CNVKFMI"/>
<dbReference type="AlphaFoldDB" id="G0QKJ0"/>
<keyword evidence="6" id="KW-1185">Reference proteome</keyword>
<accession>G0QKJ0</accession>
<dbReference type="GO" id="GO:0046872">
    <property type="term" value="F:metal ion binding"/>
    <property type="evidence" value="ECO:0007669"/>
    <property type="project" value="UniProtKB-KW"/>
</dbReference>
<keyword evidence="2" id="KW-0479">Metal-binding</keyword>
<dbReference type="Pfam" id="PF01546">
    <property type="entry name" value="Peptidase_M20"/>
    <property type="match status" value="1"/>
</dbReference>
<dbReference type="GeneID" id="14910455"/>
<reference evidence="5 6" key="1">
    <citation type="submission" date="2011-07" db="EMBL/GenBank/DDBJ databases">
        <authorList>
            <person name="Coyne R."/>
            <person name="Brami D."/>
            <person name="Johnson J."/>
            <person name="Hostetler J."/>
            <person name="Hannick L."/>
            <person name="Clark T."/>
            <person name="Cassidy-Hanley D."/>
            <person name="Inman J."/>
        </authorList>
    </citation>
    <scope>NUCLEOTIDE SEQUENCE [LARGE SCALE GENOMIC DNA]</scope>
    <source>
        <strain evidence="5 6">G5</strain>
    </source>
</reference>
<dbReference type="PANTHER" id="PTHR43270">
    <property type="entry name" value="BETA-ALA-HIS DIPEPTIDASE"/>
    <property type="match status" value="1"/>
</dbReference>
<proteinExistence type="predicted"/>
<dbReference type="OrthoDB" id="7832001at2759"/>
<name>G0QKJ0_ICHMU</name>
<gene>
    <name evidence="5" type="ORF">IMG5_018610</name>
</gene>
<dbReference type="Pfam" id="PF07687">
    <property type="entry name" value="M20_dimer"/>
    <property type="match status" value="1"/>
</dbReference>
<dbReference type="Gene3D" id="3.30.70.360">
    <property type="match status" value="1"/>
</dbReference>
<dbReference type="InParanoid" id="G0QKJ0"/>
<evidence type="ECO:0000259" key="4">
    <source>
        <dbReference type="Pfam" id="PF07687"/>
    </source>
</evidence>
<dbReference type="InterPro" id="IPR051458">
    <property type="entry name" value="Cyt/Met_Dipeptidase"/>
</dbReference>
<organism evidence="5 6">
    <name type="scientific">Ichthyophthirius multifiliis</name>
    <name type="common">White spot disease agent</name>
    <name type="synonym">Ich</name>
    <dbReference type="NCBI Taxonomy" id="5932"/>
    <lineage>
        <taxon>Eukaryota</taxon>
        <taxon>Sar</taxon>
        <taxon>Alveolata</taxon>
        <taxon>Ciliophora</taxon>
        <taxon>Intramacronucleata</taxon>
        <taxon>Oligohymenophorea</taxon>
        <taxon>Hymenostomatida</taxon>
        <taxon>Ophryoglenina</taxon>
        <taxon>Ichthyophthirius</taxon>
    </lineage>
</organism>
<protein>
    <recommendedName>
        <fullName evidence="4">Peptidase M20 dimerisation domain-containing protein</fullName>
    </recommendedName>
</protein>